<dbReference type="Proteomes" id="UP000320216">
    <property type="component" value="Chromosome"/>
</dbReference>
<proteinExistence type="inferred from homology"/>
<evidence type="ECO:0000256" key="3">
    <source>
        <dbReference type="ARBA" id="ARBA00022729"/>
    </source>
</evidence>
<keyword evidence="2" id="KW-0813">Transport</keyword>
<dbReference type="RefSeq" id="WP_146320083.1">
    <property type="nucleotide sequence ID" value="NZ_CP042305.1"/>
</dbReference>
<reference evidence="5 6" key="1">
    <citation type="submission" date="2019-07" db="EMBL/GenBank/DDBJ databases">
        <title>Full genome sequence of Humibacter sp. WJ7-1.</title>
        <authorList>
            <person name="Im W.-T."/>
        </authorList>
    </citation>
    <scope>NUCLEOTIDE SEQUENCE [LARGE SCALE GENOMIC DNA]</scope>
    <source>
        <strain evidence="5 6">WJ7-1</strain>
    </source>
</reference>
<dbReference type="EMBL" id="CP042305">
    <property type="protein sequence ID" value="QDZ14828.1"/>
    <property type="molecule type" value="Genomic_DNA"/>
</dbReference>
<evidence type="ECO:0000256" key="4">
    <source>
        <dbReference type="SAM" id="SignalP"/>
    </source>
</evidence>
<dbReference type="InterPro" id="IPR006059">
    <property type="entry name" value="SBP"/>
</dbReference>
<dbReference type="GO" id="GO:0015768">
    <property type="term" value="P:maltose transport"/>
    <property type="evidence" value="ECO:0007669"/>
    <property type="project" value="TreeGrafter"/>
</dbReference>
<organism evidence="5 6">
    <name type="scientific">Humibacter ginsenosidimutans</name>
    <dbReference type="NCBI Taxonomy" id="2599293"/>
    <lineage>
        <taxon>Bacteria</taxon>
        <taxon>Bacillati</taxon>
        <taxon>Actinomycetota</taxon>
        <taxon>Actinomycetes</taxon>
        <taxon>Micrococcales</taxon>
        <taxon>Microbacteriaceae</taxon>
        <taxon>Humibacter</taxon>
    </lineage>
</organism>
<evidence type="ECO:0000313" key="6">
    <source>
        <dbReference type="Proteomes" id="UP000320216"/>
    </source>
</evidence>
<dbReference type="PANTHER" id="PTHR30061">
    <property type="entry name" value="MALTOSE-BINDING PERIPLASMIC PROTEIN"/>
    <property type="match status" value="1"/>
</dbReference>
<evidence type="ECO:0000313" key="5">
    <source>
        <dbReference type="EMBL" id="QDZ14828.1"/>
    </source>
</evidence>
<dbReference type="OrthoDB" id="2507686at2"/>
<dbReference type="KEGG" id="huw:FPZ11_08715"/>
<dbReference type="GO" id="GO:0042956">
    <property type="term" value="P:maltodextrin transmembrane transport"/>
    <property type="evidence" value="ECO:0007669"/>
    <property type="project" value="TreeGrafter"/>
</dbReference>
<evidence type="ECO:0000256" key="1">
    <source>
        <dbReference type="ARBA" id="ARBA00008520"/>
    </source>
</evidence>
<name>A0A5B8M235_9MICO</name>
<feature type="chain" id="PRO_5039168657" evidence="4">
    <location>
        <begin position="23"/>
        <end position="445"/>
    </location>
</feature>
<keyword evidence="3 4" id="KW-0732">Signal</keyword>
<protein>
    <submittedName>
        <fullName evidence="5">Extracellular solute-binding protein</fullName>
    </submittedName>
</protein>
<dbReference type="PROSITE" id="PS51257">
    <property type="entry name" value="PROKAR_LIPOPROTEIN"/>
    <property type="match status" value="1"/>
</dbReference>
<sequence>MRKSRILAVGAVGIAAALALSACSGTGSGSSGDNNNSSSIGKVDGKGKTLTVWEMNGDLSTDTLNAINKEFTKQTGAKVKVQMQQWDGIGPKVTTALSTSTPPDVIDIGNTQVAGYAANGGLLDLTKYKSDLEQGGTWLGGLVDPATVNGKLYGVPSFAGTRAVIYNKKIWAAAGVTEAPTTYDELTADLDKVKAANASKADFSAFYLPGQNWYAGTQFVWDAGGQIATQSGKTWKGGFSSDAAQKGLNDFKKFENAYSVASARTLDTDKPDQDQVFADGKAGAILGNGWEIGSITTDNKSLTTDDLGSFPFPGTSGKNQPVMLGGSVWSIPVKSKNSQLALVWTKIASSPSIQNKYVYGVQKWIPNTVEGAKKAIEDPTLPEIQKGFFTAAQNSKSTPSSANWATIESTKAINQFFSSIASGSATPADAAKSFDATLEKTLNGN</sequence>
<keyword evidence="6" id="KW-1185">Reference proteome</keyword>
<evidence type="ECO:0000256" key="2">
    <source>
        <dbReference type="ARBA" id="ARBA00022448"/>
    </source>
</evidence>
<dbReference type="Gene3D" id="3.40.190.10">
    <property type="entry name" value="Periplasmic binding protein-like II"/>
    <property type="match status" value="2"/>
</dbReference>
<dbReference type="PANTHER" id="PTHR30061:SF50">
    <property type="entry name" value="MALTOSE_MALTODEXTRIN-BINDING PERIPLASMIC PROTEIN"/>
    <property type="match status" value="1"/>
</dbReference>
<dbReference type="GO" id="GO:0055052">
    <property type="term" value="C:ATP-binding cassette (ABC) transporter complex, substrate-binding subunit-containing"/>
    <property type="evidence" value="ECO:0007669"/>
    <property type="project" value="TreeGrafter"/>
</dbReference>
<accession>A0A5B8M235</accession>
<dbReference type="SUPFAM" id="SSF53850">
    <property type="entry name" value="Periplasmic binding protein-like II"/>
    <property type="match status" value="1"/>
</dbReference>
<feature type="signal peptide" evidence="4">
    <location>
        <begin position="1"/>
        <end position="22"/>
    </location>
</feature>
<dbReference type="GO" id="GO:1901982">
    <property type="term" value="F:maltose binding"/>
    <property type="evidence" value="ECO:0007669"/>
    <property type="project" value="TreeGrafter"/>
</dbReference>
<comment type="similarity">
    <text evidence="1">Belongs to the bacterial solute-binding protein 1 family.</text>
</comment>
<dbReference type="AlphaFoldDB" id="A0A5B8M235"/>
<gene>
    <name evidence="5" type="ORF">FPZ11_08715</name>
</gene>
<dbReference type="Pfam" id="PF01547">
    <property type="entry name" value="SBP_bac_1"/>
    <property type="match status" value="1"/>
</dbReference>